<dbReference type="Pfam" id="PF07715">
    <property type="entry name" value="Plug"/>
    <property type="match status" value="1"/>
</dbReference>
<evidence type="ECO:0000259" key="15">
    <source>
        <dbReference type="Pfam" id="PF00593"/>
    </source>
</evidence>
<name>A0AAJ4T463_9BURK</name>
<dbReference type="PANTHER" id="PTHR30069">
    <property type="entry name" value="TONB-DEPENDENT OUTER MEMBRANE RECEPTOR"/>
    <property type="match status" value="1"/>
</dbReference>
<evidence type="ECO:0000256" key="12">
    <source>
        <dbReference type="PROSITE-ProRule" id="PRU10144"/>
    </source>
</evidence>
<dbReference type="GO" id="GO:0044718">
    <property type="term" value="P:siderophore transmembrane transport"/>
    <property type="evidence" value="ECO:0007669"/>
    <property type="project" value="TreeGrafter"/>
</dbReference>
<evidence type="ECO:0000259" key="16">
    <source>
        <dbReference type="Pfam" id="PF07715"/>
    </source>
</evidence>
<dbReference type="PROSITE" id="PS01156">
    <property type="entry name" value="TONB_DEPENDENT_REC_2"/>
    <property type="match status" value="1"/>
</dbReference>
<accession>A0AAJ4T463</accession>
<evidence type="ECO:0000256" key="4">
    <source>
        <dbReference type="ARBA" id="ARBA00022452"/>
    </source>
</evidence>
<evidence type="ECO:0000256" key="13">
    <source>
        <dbReference type="RuleBase" id="RU003357"/>
    </source>
</evidence>
<dbReference type="InterPro" id="IPR037066">
    <property type="entry name" value="Plug_dom_sf"/>
</dbReference>
<dbReference type="CDD" id="cd01347">
    <property type="entry name" value="ligand_gated_channel"/>
    <property type="match status" value="1"/>
</dbReference>
<dbReference type="Gene3D" id="2.170.130.10">
    <property type="entry name" value="TonB-dependent receptor, plug domain"/>
    <property type="match status" value="1"/>
</dbReference>
<proteinExistence type="inferred from homology"/>
<dbReference type="SUPFAM" id="SSF56935">
    <property type="entry name" value="Porins"/>
    <property type="match status" value="1"/>
</dbReference>
<keyword evidence="3 11" id="KW-0813">Transport</keyword>
<sequence length="681" mass="73118">MRHAVPLFLLGASALPIAPFSFAQQMSDTRAEQAAPLATLPEVKLIEQSAPDAPLPGITRISRETLQRQQAMDMADVFASEPAVSVGGGASNAQRIYLRGVDGANLNISIDGARQGRSLHQHRGDLGGIDPDLLKQVDIQPGPSADAGPGALGGSIRFDTVDAQELLAPGKRAGASVRAAYASADEARRGAVSVYGMLGETLDNKLGLLAHVSAVNRDNYRIGGGGDVPNSAGHDRDYLLKLSLLDLAGHSLRLGAARNRNAGLYLFSRVGSDNGYAPANAVPTYQRSERHTYTLEHRYQPAGNALLDWKFNLYLNENELEDVSQARSARTTERGGSVRNTANLALAGTQHRLTAGADFMDEEGITNGVLGAAILGPGRKSTQARNLGIFVQERMRWQALQLSLGLRHDRYDTAFGPRTFKGGKTSPNAGAELELGRGVGAFASYGEAVRASGIIPIGFLTSLDKKSNFNNGKPFKPETSTTREAGLKYEGANALLDGDSLTVRLGYFDTRIANLIEWAGQGVVYPAYIRNMPETLRSKGWEWKARWQRGGYGSSVGVVLADTTVGDKPLNPARRVGTALGDRLTWDSHWQMLPGLTAGYTLNAVRRLDDVPKAAVQRAGYVLHDVQLQWQPAALRALSLALAVRNLGDKRYTSHSSLDGGVGNILPEPGRDVRVSASYHF</sequence>
<dbReference type="InterPro" id="IPR036942">
    <property type="entry name" value="Beta-barrel_TonB_sf"/>
</dbReference>
<dbReference type="GO" id="GO:0015344">
    <property type="term" value="F:siderophore uptake transmembrane transporter activity"/>
    <property type="evidence" value="ECO:0007669"/>
    <property type="project" value="TreeGrafter"/>
</dbReference>
<keyword evidence="4 11" id="KW-1134">Transmembrane beta strand</keyword>
<dbReference type="PANTHER" id="PTHR30069:SF41">
    <property type="entry name" value="HEME_HEMOPEXIN UTILIZATION PROTEIN C"/>
    <property type="match status" value="1"/>
</dbReference>
<keyword evidence="10 11" id="KW-0998">Cell outer membrane</keyword>
<evidence type="ECO:0000256" key="6">
    <source>
        <dbReference type="ARBA" id="ARBA00022729"/>
    </source>
</evidence>
<evidence type="ECO:0000256" key="8">
    <source>
        <dbReference type="ARBA" id="ARBA00023136"/>
    </source>
</evidence>
<dbReference type="EMBL" id="CP071520">
    <property type="protein sequence ID" value="QSX94832.1"/>
    <property type="molecule type" value="Genomic_DNA"/>
</dbReference>
<organism evidence="17 18">
    <name type="scientific">Janthinobacterium lividum</name>
    <dbReference type="NCBI Taxonomy" id="29581"/>
    <lineage>
        <taxon>Bacteria</taxon>
        <taxon>Pseudomonadati</taxon>
        <taxon>Pseudomonadota</taxon>
        <taxon>Betaproteobacteria</taxon>
        <taxon>Burkholderiales</taxon>
        <taxon>Oxalobacteraceae</taxon>
        <taxon>Janthinobacterium</taxon>
    </lineage>
</organism>
<evidence type="ECO:0000256" key="14">
    <source>
        <dbReference type="SAM" id="SignalP"/>
    </source>
</evidence>
<evidence type="ECO:0000256" key="10">
    <source>
        <dbReference type="ARBA" id="ARBA00023237"/>
    </source>
</evidence>
<evidence type="ECO:0000256" key="5">
    <source>
        <dbReference type="ARBA" id="ARBA00022692"/>
    </source>
</evidence>
<dbReference type="Pfam" id="PF00593">
    <property type="entry name" value="TonB_dep_Rec_b-barrel"/>
    <property type="match status" value="1"/>
</dbReference>
<keyword evidence="8 11" id="KW-0472">Membrane</keyword>
<evidence type="ECO:0000256" key="9">
    <source>
        <dbReference type="ARBA" id="ARBA00023170"/>
    </source>
</evidence>
<dbReference type="AlphaFoldDB" id="A0AAJ4T463"/>
<dbReference type="InterPro" id="IPR012910">
    <property type="entry name" value="Plug_dom"/>
</dbReference>
<dbReference type="InterPro" id="IPR039426">
    <property type="entry name" value="TonB-dep_rcpt-like"/>
</dbReference>
<feature type="chain" id="PRO_5042553551" evidence="14">
    <location>
        <begin position="24"/>
        <end position="681"/>
    </location>
</feature>
<comment type="subcellular location">
    <subcellularLocation>
        <location evidence="1 11">Cell outer membrane</location>
        <topology evidence="1 11">Multi-pass membrane protein</topology>
    </subcellularLocation>
</comment>
<keyword evidence="5 11" id="KW-0812">Transmembrane</keyword>
<dbReference type="PROSITE" id="PS52016">
    <property type="entry name" value="TONB_DEPENDENT_REC_3"/>
    <property type="match status" value="1"/>
</dbReference>
<dbReference type="GO" id="GO:0009279">
    <property type="term" value="C:cell outer membrane"/>
    <property type="evidence" value="ECO:0007669"/>
    <property type="project" value="UniProtKB-SubCell"/>
</dbReference>
<feature type="domain" description="TonB-dependent receptor-like beta-barrel" evidence="15">
    <location>
        <begin position="257"/>
        <end position="647"/>
    </location>
</feature>
<comment type="similarity">
    <text evidence="2 11 13">Belongs to the TonB-dependent receptor family.</text>
</comment>
<dbReference type="InterPro" id="IPR000531">
    <property type="entry name" value="Beta-barrel_TonB"/>
</dbReference>
<evidence type="ECO:0000256" key="1">
    <source>
        <dbReference type="ARBA" id="ARBA00004571"/>
    </source>
</evidence>
<protein>
    <submittedName>
        <fullName evidence="17">TonB-dependent receptor</fullName>
    </submittedName>
</protein>
<dbReference type="RefSeq" id="WP_151096314.1">
    <property type="nucleotide sequence ID" value="NZ_CP071520.1"/>
</dbReference>
<evidence type="ECO:0000313" key="18">
    <source>
        <dbReference type="Proteomes" id="UP000662821"/>
    </source>
</evidence>
<evidence type="ECO:0000256" key="2">
    <source>
        <dbReference type="ARBA" id="ARBA00009810"/>
    </source>
</evidence>
<dbReference type="Gene3D" id="2.40.170.20">
    <property type="entry name" value="TonB-dependent receptor, beta-barrel domain"/>
    <property type="match status" value="1"/>
</dbReference>
<gene>
    <name evidence="17" type="ORF">J3P46_19210</name>
</gene>
<keyword evidence="9 17" id="KW-0675">Receptor</keyword>
<feature type="signal peptide" evidence="14">
    <location>
        <begin position="1"/>
        <end position="23"/>
    </location>
</feature>
<evidence type="ECO:0000256" key="3">
    <source>
        <dbReference type="ARBA" id="ARBA00022448"/>
    </source>
</evidence>
<dbReference type="Proteomes" id="UP000662821">
    <property type="component" value="Chromosome"/>
</dbReference>
<evidence type="ECO:0000313" key="17">
    <source>
        <dbReference type="EMBL" id="QSX94832.1"/>
    </source>
</evidence>
<feature type="short sequence motif" description="TonB C-terminal box" evidence="12">
    <location>
        <begin position="664"/>
        <end position="681"/>
    </location>
</feature>
<reference evidence="17 18" key="1">
    <citation type="submission" date="2021-03" db="EMBL/GenBank/DDBJ databases">
        <title>Draft genome sequence of Janthinobacterium sp. strain PLB02 isolated from infected primmorphs (Lubomirskia baicalensis).</title>
        <authorList>
            <person name="Chernogor L.I."/>
            <person name="Belikov S.I."/>
            <person name="Petrushin I.S."/>
        </authorList>
    </citation>
    <scope>NUCLEOTIDE SEQUENCE [LARGE SCALE GENOMIC DNA]</scope>
    <source>
        <strain evidence="17 18">PLB02</strain>
    </source>
</reference>
<evidence type="ECO:0000256" key="11">
    <source>
        <dbReference type="PROSITE-ProRule" id="PRU01360"/>
    </source>
</evidence>
<evidence type="ECO:0000256" key="7">
    <source>
        <dbReference type="ARBA" id="ARBA00023077"/>
    </source>
</evidence>
<keyword evidence="6 14" id="KW-0732">Signal</keyword>
<dbReference type="InterPro" id="IPR010917">
    <property type="entry name" value="TonB_rcpt_CS"/>
</dbReference>
<keyword evidence="7 13" id="KW-0798">TonB box</keyword>
<feature type="domain" description="TonB-dependent receptor plug" evidence="16">
    <location>
        <begin position="58"/>
        <end position="154"/>
    </location>
</feature>